<evidence type="ECO:0000313" key="3">
    <source>
        <dbReference type="Proteomes" id="UP000011064"/>
    </source>
</evidence>
<dbReference type="AlphaFoldDB" id="L8G7N3"/>
<feature type="region of interest" description="Disordered" evidence="1">
    <location>
        <begin position="1"/>
        <end position="34"/>
    </location>
</feature>
<sequence>MARHCCGIGARDPPSSLFRRTDGGEMGMKRQRENQSCSGEEIRLDYGSVGGGRAGKRQCRVVMAARGMKTYKTTVNLPNILNEGVIRADERCQRDFWENEAYLRNRDVEYAKR</sequence>
<dbReference type="EMBL" id="GL573232">
    <property type="protein sequence ID" value="ELR09240.1"/>
    <property type="molecule type" value="Genomic_DNA"/>
</dbReference>
<dbReference type="InParanoid" id="L8G7N3"/>
<keyword evidence="3" id="KW-1185">Reference proteome</keyword>
<accession>L8G7N3</accession>
<proteinExistence type="predicted"/>
<evidence type="ECO:0000313" key="2">
    <source>
        <dbReference type="EMBL" id="ELR09240.1"/>
    </source>
</evidence>
<dbReference type="Proteomes" id="UP000011064">
    <property type="component" value="Unassembled WGS sequence"/>
</dbReference>
<evidence type="ECO:0000256" key="1">
    <source>
        <dbReference type="SAM" id="MobiDB-lite"/>
    </source>
</evidence>
<organism evidence="2 3">
    <name type="scientific">Pseudogymnoascus destructans (strain ATCC MYA-4855 / 20631-21)</name>
    <name type="common">Bat white-nose syndrome fungus</name>
    <name type="synonym">Geomyces destructans</name>
    <dbReference type="NCBI Taxonomy" id="658429"/>
    <lineage>
        <taxon>Eukaryota</taxon>
        <taxon>Fungi</taxon>
        <taxon>Dikarya</taxon>
        <taxon>Ascomycota</taxon>
        <taxon>Pezizomycotina</taxon>
        <taxon>Leotiomycetes</taxon>
        <taxon>Thelebolales</taxon>
        <taxon>Thelebolaceae</taxon>
        <taxon>Pseudogymnoascus</taxon>
    </lineage>
</organism>
<feature type="compositionally biased region" description="Basic and acidic residues" evidence="1">
    <location>
        <begin position="19"/>
        <end position="33"/>
    </location>
</feature>
<reference evidence="3" key="1">
    <citation type="submission" date="2010-09" db="EMBL/GenBank/DDBJ databases">
        <title>The genome sequence of Geomyces destructans 20631-21.</title>
        <authorList>
            <consortium name="The Broad Institute Genome Sequencing Platform"/>
            <person name="Cuomo C.A."/>
            <person name="Blehert D.S."/>
            <person name="Lorch J.M."/>
            <person name="Young S.K."/>
            <person name="Zeng Q."/>
            <person name="Gargeya S."/>
            <person name="Fitzgerald M."/>
            <person name="Haas B."/>
            <person name="Abouelleil A."/>
            <person name="Alvarado L."/>
            <person name="Arachchi H.M."/>
            <person name="Berlin A."/>
            <person name="Brown A."/>
            <person name="Chapman S.B."/>
            <person name="Chen Z."/>
            <person name="Dunbar C."/>
            <person name="Freedman E."/>
            <person name="Gearin G."/>
            <person name="Gellesch M."/>
            <person name="Goldberg J."/>
            <person name="Griggs A."/>
            <person name="Gujja S."/>
            <person name="Heiman D."/>
            <person name="Howarth C."/>
            <person name="Larson L."/>
            <person name="Lui A."/>
            <person name="MacDonald P.J.P."/>
            <person name="Montmayeur A."/>
            <person name="Murphy C."/>
            <person name="Neiman D."/>
            <person name="Pearson M."/>
            <person name="Priest M."/>
            <person name="Roberts A."/>
            <person name="Saif S."/>
            <person name="Shea T."/>
            <person name="Shenoy N."/>
            <person name="Sisk P."/>
            <person name="Stolte C."/>
            <person name="Sykes S."/>
            <person name="Wortman J."/>
            <person name="Nusbaum C."/>
            <person name="Birren B."/>
        </authorList>
    </citation>
    <scope>NUCLEOTIDE SEQUENCE [LARGE SCALE GENOMIC DNA]</scope>
    <source>
        <strain evidence="3">ATCC MYA-4855 / 20631-21</strain>
    </source>
</reference>
<protein>
    <submittedName>
        <fullName evidence="2">Uncharacterized protein</fullName>
    </submittedName>
</protein>
<gene>
    <name evidence="2" type="ORF">GMDG_03813</name>
</gene>
<dbReference type="HOGENOM" id="CLU_2134623_0_0_1"/>
<dbReference type="VEuPathDB" id="FungiDB:GMDG_03813"/>
<name>L8G7N3_PSED2</name>